<dbReference type="Pfam" id="PF02452">
    <property type="entry name" value="PemK_toxin"/>
    <property type="match status" value="1"/>
</dbReference>
<proteinExistence type="inferred from homology"/>
<protein>
    <submittedName>
        <fullName evidence="3">Uncharacterized protein</fullName>
    </submittedName>
</protein>
<evidence type="ECO:0000313" key="3">
    <source>
        <dbReference type="EMBL" id="ADU29353.1"/>
    </source>
</evidence>
<dbReference type="KEGG" id="bco:Bcell_1083"/>
<organism evidence="3 4">
    <name type="scientific">Evansella cellulosilytica (strain ATCC 21833 / DSM 2522 / FERM P-1141 / JCM 9156 / N-4)</name>
    <name type="common">Bacillus cellulosilyticus</name>
    <dbReference type="NCBI Taxonomy" id="649639"/>
    <lineage>
        <taxon>Bacteria</taxon>
        <taxon>Bacillati</taxon>
        <taxon>Bacillota</taxon>
        <taxon>Bacilli</taxon>
        <taxon>Bacillales</taxon>
        <taxon>Bacillaceae</taxon>
        <taxon>Evansella</taxon>
    </lineage>
</organism>
<dbReference type="OrthoDB" id="2111582at2"/>
<dbReference type="SUPFAM" id="SSF50118">
    <property type="entry name" value="Cell growth inhibitor/plasmid maintenance toxic component"/>
    <property type="match status" value="1"/>
</dbReference>
<name>E6TQH5_EVAC2</name>
<dbReference type="AlphaFoldDB" id="E6TQH5"/>
<comment type="similarity">
    <text evidence="1">Belongs to the PemK/MazF family.</text>
</comment>
<dbReference type="GO" id="GO:0003677">
    <property type="term" value="F:DNA binding"/>
    <property type="evidence" value="ECO:0007669"/>
    <property type="project" value="InterPro"/>
</dbReference>
<dbReference type="InterPro" id="IPR011067">
    <property type="entry name" value="Plasmid_toxin/cell-grow_inhib"/>
</dbReference>
<evidence type="ECO:0000256" key="1">
    <source>
        <dbReference type="ARBA" id="ARBA00007521"/>
    </source>
</evidence>
<dbReference type="HOGENOM" id="CLU_2091844_0_0_9"/>
<dbReference type="Proteomes" id="UP000001401">
    <property type="component" value="Chromosome"/>
</dbReference>
<dbReference type="Gene3D" id="2.30.30.110">
    <property type="match status" value="1"/>
</dbReference>
<keyword evidence="2" id="KW-1277">Toxin-antitoxin system</keyword>
<dbReference type="RefSeq" id="WP_013487694.1">
    <property type="nucleotide sequence ID" value="NC_014829.1"/>
</dbReference>
<dbReference type="EMBL" id="CP002394">
    <property type="protein sequence ID" value="ADU29353.1"/>
    <property type="molecule type" value="Genomic_DNA"/>
</dbReference>
<evidence type="ECO:0000256" key="2">
    <source>
        <dbReference type="ARBA" id="ARBA00022649"/>
    </source>
</evidence>
<evidence type="ECO:0000313" key="4">
    <source>
        <dbReference type="Proteomes" id="UP000001401"/>
    </source>
</evidence>
<dbReference type="InterPro" id="IPR003477">
    <property type="entry name" value="PemK-like"/>
</dbReference>
<sequence>MSDKLNKIARDRRNADQGDFFFAKVRMSNGQVIPRPVFVIGKDNDSNDDEDVIVCKCTKEPARSEYDITVQLKYETSVRTNKIYTIGKSQLEFKIKHNLDIAIINNLVESSKKAIY</sequence>
<accession>E6TQH5</accession>
<gene>
    <name evidence="3" type="ordered locus">Bcell_1083</name>
</gene>
<reference evidence="3" key="1">
    <citation type="submission" date="2010-12" db="EMBL/GenBank/DDBJ databases">
        <title>Complete sequence of Bacillus cellulosilyticus DSM 2522.</title>
        <authorList>
            <consortium name="US DOE Joint Genome Institute"/>
            <person name="Lucas S."/>
            <person name="Copeland A."/>
            <person name="Lapidus A."/>
            <person name="Cheng J.-F."/>
            <person name="Bruce D."/>
            <person name="Goodwin L."/>
            <person name="Pitluck S."/>
            <person name="Chertkov O."/>
            <person name="Detter J.C."/>
            <person name="Han C."/>
            <person name="Tapia R."/>
            <person name="Land M."/>
            <person name="Hauser L."/>
            <person name="Jeffries C."/>
            <person name="Kyrpides N."/>
            <person name="Ivanova N."/>
            <person name="Mikhailova N."/>
            <person name="Brumm P."/>
            <person name="Mead D."/>
            <person name="Woyke T."/>
        </authorList>
    </citation>
    <scope>NUCLEOTIDE SEQUENCE [LARGE SCALE GENOMIC DNA]</scope>
    <source>
        <strain evidence="3">DSM 2522</strain>
    </source>
</reference>
<dbReference type="eggNOG" id="ENOG503449U">
    <property type="taxonomic scope" value="Bacteria"/>
</dbReference>
<keyword evidence="4" id="KW-1185">Reference proteome</keyword>